<name>A0AAN6GKA5_9BASI</name>
<feature type="compositionally biased region" description="Low complexity" evidence="1">
    <location>
        <begin position="28"/>
        <end position="43"/>
    </location>
</feature>
<dbReference type="EMBL" id="JAPDMZ010000219">
    <property type="protein sequence ID" value="KAK0545739.1"/>
    <property type="molecule type" value="Genomic_DNA"/>
</dbReference>
<dbReference type="Proteomes" id="UP001176517">
    <property type="component" value="Unassembled WGS sequence"/>
</dbReference>
<comment type="caution">
    <text evidence="3">The sequence shown here is derived from an EMBL/GenBank/DDBJ whole genome shotgun (WGS) entry which is preliminary data.</text>
</comment>
<feature type="region of interest" description="Disordered" evidence="1">
    <location>
        <begin position="21"/>
        <end position="215"/>
    </location>
</feature>
<protein>
    <recommendedName>
        <fullName evidence="2">DUF4604 domain-containing protein</fullName>
    </recommendedName>
</protein>
<feature type="compositionally biased region" description="Low complexity" evidence="1">
    <location>
        <begin position="109"/>
        <end position="122"/>
    </location>
</feature>
<reference evidence="3" key="1">
    <citation type="journal article" date="2023" name="PhytoFront">
        <title>Draft Genome Resources of Seven Strains of Tilletia horrida, Causal Agent of Kernel Smut of Rice.</title>
        <authorList>
            <person name="Khanal S."/>
            <person name="Antony Babu S."/>
            <person name="Zhou X.G."/>
        </authorList>
    </citation>
    <scope>NUCLEOTIDE SEQUENCE</scope>
    <source>
        <strain evidence="3">TX6</strain>
    </source>
</reference>
<evidence type="ECO:0000313" key="4">
    <source>
        <dbReference type="Proteomes" id="UP001176517"/>
    </source>
</evidence>
<proteinExistence type="predicted"/>
<keyword evidence="4" id="KW-1185">Reference proteome</keyword>
<feature type="compositionally biased region" description="Polar residues" evidence="1">
    <location>
        <begin position="126"/>
        <end position="136"/>
    </location>
</feature>
<dbReference type="InterPro" id="IPR027911">
    <property type="entry name" value="DUF4604"/>
</dbReference>
<dbReference type="AlphaFoldDB" id="A0AAN6GKA5"/>
<evidence type="ECO:0000313" key="3">
    <source>
        <dbReference type="EMBL" id="KAK0545739.1"/>
    </source>
</evidence>
<feature type="compositionally biased region" description="Basic and acidic residues" evidence="1">
    <location>
        <begin position="44"/>
        <end position="64"/>
    </location>
</feature>
<evidence type="ECO:0000259" key="2">
    <source>
        <dbReference type="Pfam" id="PF15377"/>
    </source>
</evidence>
<gene>
    <name evidence="3" type="ORF">OC846_005544</name>
</gene>
<feature type="compositionally biased region" description="Basic and acidic residues" evidence="1">
    <location>
        <begin position="186"/>
        <end position="200"/>
    </location>
</feature>
<feature type="compositionally biased region" description="Acidic residues" evidence="1">
    <location>
        <begin position="77"/>
        <end position="87"/>
    </location>
</feature>
<feature type="compositionally biased region" description="Basic and acidic residues" evidence="1">
    <location>
        <begin position="170"/>
        <end position="179"/>
    </location>
</feature>
<organism evidence="3 4">
    <name type="scientific">Tilletia horrida</name>
    <dbReference type="NCBI Taxonomy" id="155126"/>
    <lineage>
        <taxon>Eukaryota</taxon>
        <taxon>Fungi</taxon>
        <taxon>Dikarya</taxon>
        <taxon>Basidiomycota</taxon>
        <taxon>Ustilaginomycotina</taxon>
        <taxon>Exobasidiomycetes</taxon>
        <taxon>Tilletiales</taxon>
        <taxon>Tilletiaceae</taxon>
        <taxon>Tilletia</taxon>
    </lineage>
</organism>
<accession>A0AAN6GKA5</accession>
<feature type="domain" description="DUF4604" evidence="2">
    <location>
        <begin position="6"/>
        <end position="214"/>
    </location>
</feature>
<dbReference type="Pfam" id="PF15377">
    <property type="entry name" value="DUF4604"/>
    <property type="match status" value="1"/>
</dbReference>
<evidence type="ECO:0000256" key="1">
    <source>
        <dbReference type="SAM" id="MobiDB-lite"/>
    </source>
</evidence>
<sequence length="215" mass="23095">MAPRQNNISYEGGSLPPFLARLHAQVQGSGSSGSTFTSSASETPRFDPHLEARRAAKRAEVEERRKKRKEKGRAGLDGDEEDEDDEFGGAQVVVLDEATDLSREQALNPSQSDSSKGSGQDPPRSNPASTSKSESIATPGLKRKAEEQGGSSMKATNKDGDAGLEALADEIAKQKKPKTDGALSKAEQKEKERKEKNKRAAKEKKKAGKGLSFDI</sequence>